<dbReference type="NCBIfam" id="NF000592">
    <property type="entry name" value="PRK00013.1"/>
    <property type="match status" value="1"/>
</dbReference>
<accession>A0A7W9URP4</accession>
<dbReference type="FunFam" id="3.50.7.10:FF:000001">
    <property type="entry name" value="60 kDa chaperonin"/>
    <property type="match status" value="1"/>
</dbReference>
<name>A0A7W9URP4_9ACTN</name>
<keyword evidence="9" id="KW-0963">Cytoplasm</keyword>
<proteinExistence type="inferred from homology"/>
<keyword evidence="6 9" id="KW-0143">Chaperone</keyword>
<keyword evidence="13" id="KW-1185">Reference proteome</keyword>
<dbReference type="CDD" id="cd03344">
    <property type="entry name" value="GroEL"/>
    <property type="match status" value="1"/>
</dbReference>
<evidence type="ECO:0000256" key="8">
    <source>
        <dbReference type="ARBA" id="ARBA00025702"/>
    </source>
</evidence>
<comment type="subcellular location">
    <subcellularLocation>
        <location evidence="2">Cell surface</location>
    </subcellularLocation>
    <subcellularLocation>
        <location evidence="9">Cytoplasm</location>
    </subcellularLocation>
    <subcellularLocation>
        <location evidence="8">Secreted</location>
        <location evidence="8">Capsule</location>
    </subcellularLocation>
    <subcellularLocation>
        <location evidence="1">Secreted</location>
        <location evidence="1">Cell wall</location>
    </subcellularLocation>
</comment>
<protein>
    <recommendedName>
        <fullName evidence="9">Chaperonin GroEL</fullName>
        <ecNumber evidence="9">5.6.1.7</ecNumber>
    </recommendedName>
    <alternativeName>
        <fullName evidence="9">60 kDa chaperonin</fullName>
    </alternativeName>
    <alternativeName>
        <fullName evidence="9">Chaperonin-60</fullName>
        <shortName evidence="9">Cpn60</shortName>
    </alternativeName>
</protein>
<dbReference type="NCBIfam" id="NF009487">
    <property type="entry name" value="PRK12849.1"/>
    <property type="match status" value="1"/>
</dbReference>
<evidence type="ECO:0000256" key="7">
    <source>
        <dbReference type="ARBA" id="ARBA00023235"/>
    </source>
</evidence>
<dbReference type="GO" id="GO:0042603">
    <property type="term" value="C:capsule"/>
    <property type="evidence" value="ECO:0007669"/>
    <property type="project" value="UniProtKB-SubCell"/>
</dbReference>
<comment type="caution">
    <text evidence="9">Lacks conserved residue(s) required for the propagation of feature annotation.</text>
</comment>
<dbReference type="SUPFAM" id="SSF52029">
    <property type="entry name" value="GroEL apical domain-like"/>
    <property type="match status" value="1"/>
</dbReference>
<dbReference type="InterPro" id="IPR002423">
    <property type="entry name" value="Cpn60/GroEL/TCP-1"/>
</dbReference>
<sequence length="540" mass="56813">MAKIIAFDEEARRGLERGMNQLADAVKVTLGPKGRNVVLEKKWGAPTITNDGVSIAKEIELEDPYEKIGAELVKEVAKKTDDVAGDGTTTATVLAQALVKEGLRNVAAGANPMALKRGIEKAVEAVSAALLEQAKDVETKEQIASTASISAADTQIGELIAEAMDKVGKEGVITVEESNTFGLELELTEGMRFDKGYISAYFATDMERMEASLEDPYILIANSKIGSVKDLLPLLEKVMQSGKPLLIIAEDVEGEALSTLVVNKIRGTFKSVAVKAPGFGDRRKAMLGDIAILTGGEVISEEVGLKLENATLDLLGRARKVVITKDETTIVDGAGSSDQVNGRVNQIRAEIENSDSDYDREKLQERLAKLAGGVAVIKAGAATEVELKERKHRIEDAVRNAKAAVEEGIVAGGGVALLQASQVFEKLELEGDEATGANAVRIALEAPLKQIAVNAGLEGGVVVEKVRNLTPGHGLNAATGEYVDLVAEGIIDPAKVTRSALQNAASIAALFLTTEAVIADKPEKAAAPAGGGMPGGDMDF</sequence>
<evidence type="ECO:0000256" key="4">
    <source>
        <dbReference type="ARBA" id="ARBA00022741"/>
    </source>
</evidence>
<dbReference type="NCBIfam" id="NF009489">
    <property type="entry name" value="PRK12851.1"/>
    <property type="match status" value="1"/>
</dbReference>
<evidence type="ECO:0000256" key="10">
    <source>
        <dbReference type="RuleBase" id="RU000418"/>
    </source>
</evidence>
<dbReference type="Proteomes" id="UP000585836">
    <property type="component" value="Unassembled WGS sequence"/>
</dbReference>
<organism evidence="12 13">
    <name type="scientific">Streptomyces echinatus</name>
    <dbReference type="NCBI Taxonomy" id="67293"/>
    <lineage>
        <taxon>Bacteria</taxon>
        <taxon>Bacillati</taxon>
        <taxon>Actinomycetota</taxon>
        <taxon>Actinomycetes</taxon>
        <taxon>Kitasatosporales</taxon>
        <taxon>Streptomycetaceae</taxon>
        <taxon>Streptomyces</taxon>
    </lineage>
</organism>
<dbReference type="AlphaFoldDB" id="A0A7W9URP4"/>
<feature type="binding site" evidence="9">
    <location>
        <position position="413"/>
    </location>
    <ligand>
        <name>ATP</name>
        <dbReference type="ChEBI" id="CHEBI:30616"/>
    </ligand>
</feature>
<dbReference type="InterPro" id="IPR018370">
    <property type="entry name" value="Chaperonin_Cpn60_CS"/>
</dbReference>
<dbReference type="GO" id="GO:0051082">
    <property type="term" value="F:unfolded protein binding"/>
    <property type="evidence" value="ECO:0007669"/>
    <property type="project" value="UniProtKB-UniRule"/>
</dbReference>
<dbReference type="InterPro" id="IPR027413">
    <property type="entry name" value="GROEL-like_equatorial_sf"/>
</dbReference>
<dbReference type="NCBIfam" id="NF009488">
    <property type="entry name" value="PRK12850.1"/>
    <property type="match status" value="1"/>
</dbReference>
<dbReference type="GO" id="GO:0009408">
    <property type="term" value="P:response to heat"/>
    <property type="evidence" value="ECO:0007669"/>
    <property type="project" value="UniProtKB-ARBA"/>
</dbReference>
<keyword evidence="7 9" id="KW-0413">Isomerase</keyword>
<evidence type="ECO:0000256" key="3">
    <source>
        <dbReference type="ARBA" id="ARBA00006607"/>
    </source>
</evidence>
<comment type="similarity">
    <text evidence="3 9 10">Belongs to the chaperonin (HSP60) family.</text>
</comment>
<feature type="binding site" evidence="9">
    <location>
        <begin position="29"/>
        <end position="32"/>
    </location>
    <ligand>
        <name>ATP</name>
        <dbReference type="ChEBI" id="CHEBI:30616"/>
    </ligand>
</feature>
<dbReference type="GO" id="GO:0016853">
    <property type="term" value="F:isomerase activity"/>
    <property type="evidence" value="ECO:0007669"/>
    <property type="project" value="UniProtKB-KW"/>
</dbReference>
<evidence type="ECO:0000256" key="11">
    <source>
        <dbReference type="RuleBase" id="RU000419"/>
    </source>
</evidence>
<dbReference type="GO" id="GO:0042026">
    <property type="term" value="P:protein refolding"/>
    <property type="evidence" value="ECO:0007669"/>
    <property type="project" value="UniProtKB-UniRule"/>
</dbReference>
<dbReference type="Gene3D" id="3.50.7.10">
    <property type="entry name" value="GroEL"/>
    <property type="match status" value="1"/>
</dbReference>
<dbReference type="PROSITE" id="PS00296">
    <property type="entry name" value="CHAPERONINS_CPN60"/>
    <property type="match status" value="1"/>
</dbReference>
<dbReference type="InterPro" id="IPR027409">
    <property type="entry name" value="GroEL-like_apical_dom_sf"/>
</dbReference>
<feature type="binding site" evidence="9">
    <location>
        <begin position="86"/>
        <end position="90"/>
    </location>
    <ligand>
        <name>ATP</name>
        <dbReference type="ChEBI" id="CHEBI:30616"/>
    </ligand>
</feature>
<dbReference type="RefSeq" id="WP_184965634.1">
    <property type="nucleotide sequence ID" value="NZ_BAAAWF010000097.1"/>
</dbReference>
<dbReference type="InterPro" id="IPR027410">
    <property type="entry name" value="TCP-1-like_intermed_sf"/>
</dbReference>
<dbReference type="PRINTS" id="PR00298">
    <property type="entry name" value="CHAPERONIN60"/>
</dbReference>
<dbReference type="Pfam" id="PF00118">
    <property type="entry name" value="Cpn60_TCP1"/>
    <property type="match status" value="1"/>
</dbReference>
<evidence type="ECO:0000256" key="5">
    <source>
        <dbReference type="ARBA" id="ARBA00022840"/>
    </source>
</evidence>
<comment type="function">
    <text evidence="9 11">Together with its co-chaperonin GroES, plays an essential role in assisting protein folding. The GroEL-GroES system forms a nano-cage that allows encapsulation of the non-native substrate proteins and provides a physical environment optimized to promote and accelerate protein folding.</text>
</comment>
<dbReference type="SUPFAM" id="SSF48592">
    <property type="entry name" value="GroEL equatorial domain-like"/>
    <property type="match status" value="1"/>
</dbReference>
<dbReference type="InterPro" id="IPR001844">
    <property type="entry name" value="Cpn60/GroEL"/>
</dbReference>
<dbReference type="EMBL" id="JACHJK010000005">
    <property type="protein sequence ID" value="MBB5927764.1"/>
    <property type="molecule type" value="Genomic_DNA"/>
</dbReference>
<dbReference type="GO" id="GO:0140662">
    <property type="term" value="F:ATP-dependent protein folding chaperone"/>
    <property type="evidence" value="ECO:0007669"/>
    <property type="project" value="InterPro"/>
</dbReference>
<dbReference type="EC" id="5.6.1.7" evidence="9"/>
<keyword evidence="4 9" id="KW-0547">Nucleotide-binding</keyword>
<feature type="binding site" evidence="9">
    <location>
        <begin position="476"/>
        <end position="478"/>
    </location>
    <ligand>
        <name>ATP</name>
        <dbReference type="ChEBI" id="CHEBI:30616"/>
    </ligand>
</feature>
<gene>
    <name evidence="9" type="primary">groEL</name>
    <name evidence="9" type="synonym">groL</name>
    <name evidence="12" type="ORF">FHS34_003227</name>
</gene>
<keyword evidence="5 9" id="KW-0067">ATP-binding</keyword>
<dbReference type="SUPFAM" id="SSF54849">
    <property type="entry name" value="GroEL-intermediate domain like"/>
    <property type="match status" value="1"/>
</dbReference>
<evidence type="ECO:0000256" key="6">
    <source>
        <dbReference type="ARBA" id="ARBA00023186"/>
    </source>
</evidence>
<comment type="subunit">
    <text evidence="9 11">Forms a cylinder of 14 subunits composed of two heptameric rings stacked back-to-back. Interacts with the co-chaperonin GroES.</text>
</comment>
<dbReference type="GO" id="GO:0009986">
    <property type="term" value="C:cell surface"/>
    <property type="evidence" value="ECO:0007669"/>
    <property type="project" value="UniProtKB-SubCell"/>
</dbReference>
<dbReference type="HAMAP" id="MF_00600">
    <property type="entry name" value="CH60"/>
    <property type="match status" value="1"/>
</dbReference>
<dbReference type="NCBIfam" id="TIGR02348">
    <property type="entry name" value="GroEL"/>
    <property type="match status" value="1"/>
</dbReference>
<dbReference type="Gene3D" id="1.10.560.10">
    <property type="entry name" value="GroEL-like equatorial domain"/>
    <property type="match status" value="1"/>
</dbReference>
<evidence type="ECO:0000256" key="2">
    <source>
        <dbReference type="ARBA" id="ARBA00004241"/>
    </source>
</evidence>
<reference evidence="12 13" key="1">
    <citation type="submission" date="2020-08" db="EMBL/GenBank/DDBJ databases">
        <title>Genomic Encyclopedia of Type Strains, Phase III (KMG-III): the genomes of soil and plant-associated and newly described type strains.</title>
        <authorList>
            <person name="Whitman W."/>
        </authorList>
    </citation>
    <scope>NUCLEOTIDE SEQUENCE [LARGE SCALE GENOMIC DNA]</scope>
    <source>
        <strain evidence="12 13">CECT 3313</strain>
    </source>
</reference>
<dbReference type="Gene3D" id="3.30.260.10">
    <property type="entry name" value="TCP-1-like chaperonin intermediate domain"/>
    <property type="match status" value="1"/>
</dbReference>
<dbReference type="GO" id="GO:0005524">
    <property type="term" value="F:ATP binding"/>
    <property type="evidence" value="ECO:0007669"/>
    <property type="project" value="UniProtKB-UniRule"/>
</dbReference>
<evidence type="ECO:0000313" key="12">
    <source>
        <dbReference type="EMBL" id="MBB5927764.1"/>
    </source>
</evidence>
<evidence type="ECO:0000313" key="13">
    <source>
        <dbReference type="Proteomes" id="UP000585836"/>
    </source>
</evidence>
<comment type="caution">
    <text evidence="12">The sequence shown here is derived from an EMBL/GenBank/DDBJ whole genome shotgun (WGS) entry which is preliminary data.</text>
</comment>
<evidence type="ECO:0000256" key="1">
    <source>
        <dbReference type="ARBA" id="ARBA00004191"/>
    </source>
</evidence>
<evidence type="ECO:0000256" key="9">
    <source>
        <dbReference type="HAMAP-Rule" id="MF_00600"/>
    </source>
</evidence>
<dbReference type="PANTHER" id="PTHR45633">
    <property type="entry name" value="60 KDA HEAT SHOCK PROTEIN, MITOCHONDRIAL"/>
    <property type="match status" value="1"/>
</dbReference>
<feature type="binding site" evidence="9">
    <location>
        <position position="492"/>
    </location>
    <ligand>
        <name>ATP</name>
        <dbReference type="ChEBI" id="CHEBI:30616"/>
    </ligand>
</feature>
<dbReference type="GO" id="GO:0005737">
    <property type="term" value="C:cytoplasm"/>
    <property type="evidence" value="ECO:0007669"/>
    <property type="project" value="UniProtKB-SubCell"/>
</dbReference>